<comment type="caution">
    <text evidence="3">The sequence shown here is derived from an EMBL/GenBank/DDBJ whole genome shotgun (WGS) entry which is preliminary data.</text>
</comment>
<evidence type="ECO:0000313" key="4">
    <source>
        <dbReference type="Proteomes" id="UP001437460"/>
    </source>
</evidence>
<proteinExistence type="predicted"/>
<sequence length="264" mass="29696">MECKRNAMQRDLGQEHEDLQPDRQEIVELSYDLHIHSCLSPCGDDDMTPGNIVGMSAIKGLDVIAVTDHNSCRNCPAVMKLARQYGVLAIPGMELTTVEEVHAVCLFPELSAAMEFDRFVYEKLMKFPNREEIFGKQQIMNEEDICIGTEPNLLINSTELSFDELWDIVAGQYGGVMIPAHIDKNANSLISNLGFVPPESKFRTAELHDMAALSKLKKSNPYLEQCRIICDSDAHYLEHIHEAEWKLKVREKSAAAVIGYLKGE</sequence>
<dbReference type="Gene3D" id="3.20.20.140">
    <property type="entry name" value="Metal-dependent hydrolases"/>
    <property type="match status" value="1"/>
</dbReference>
<evidence type="ECO:0000313" key="3">
    <source>
        <dbReference type="EMBL" id="MEQ2562451.1"/>
    </source>
</evidence>
<dbReference type="EMBL" id="JBBMFJ010000006">
    <property type="protein sequence ID" value="MEQ2562451.1"/>
    <property type="molecule type" value="Genomic_DNA"/>
</dbReference>
<dbReference type="PANTHER" id="PTHR42924">
    <property type="entry name" value="EXONUCLEASE"/>
    <property type="match status" value="1"/>
</dbReference>
<dbReference type="PANTHER" id="PTHR42924:SF3">
    <property type="entry name" value="POLYMERASE_HISTIDINOL PHOSPHATASE N-TERMINAL DOMAIN-CONTAINING PROTEIN"/>
    <property type="match status" value="1"/>
</dbReference>
<organism evidence="3 4">
    <name type="scientific">Ventrimonas faecis</name>
    <dbReference type="NCBI Taxonomy" id="3133170"/>
    <lineage>
        <taxon>Bacteria</taxon>
        <taxon>Bacillati</taxon>
        <taxon>Bacillota</taxon>
        <taxon>Clostridia</taxon>
        <taxon>Lachnospirales</taxon>
        <taxon>Lachnospiraceae</taxon>
        <taxon>Ventrimonas</taxon>
    </lineage>
</organism>
<accession>A0ABV1HJE6</accession>
<dbReference type="InterPro" id="IPR052018">
    <property type="entry name" value="PHP_domain"/>
</dbReference>
<evidence type="ECO:0000256" key="1">
    <source>
        <dbReference type="SAM" id="MobiDB-lite"/>
    </source>
</evidence>
<dbReference type="SUPFAM" id="SSF89550">
    <property type="entry name" value="PHP domain-like"/>
    <property type="match status" value="1"/>
</dbReference>
<keyword evidence="4" id="KW-1185">Reference proteome</keyword>
<reference evidence="3 4" key="1">
    <citation type="submission" date="2024-03" db="EMBL/GenBank/DDBJ databases">
        <title>Human intestinal bacterial collection.</title>
        <authorList>
            <person name="Pauvert C."/>
            <person name="Hitch T.C.A."/>
            <person name="Clavel T."/>
        </authorList>
    </citation>
    <scope>NUCLEOTIDE SEQUENCE [LARGE SCALE GENOMIC DNA]</scope>
    <source>
        <strain evidence="3 4">CLA-AP-H27</strain>
    </source>
</reference>
<name>A0ABV1HJE6_9FIRM</name>
<dbReference type="SMART" id="SM00481">
    <property type="entry name" value="POLIIIAc"/>
    <property type="match status" value="1"/>
</dbReference>
<dbReference type="InterPro" id="IPR004013">
    <property type="entry name" value="PHP_dom"/>
</dbReference>
<dbReference type="CDD" id="cd07432">
    <property type="entry name" value="PHP_HisPPase"/>
    <property type="match status" value="1"/>
</dbReference>
<dbReference type="Pfam" id="PF02811">
    <property type="entry name" value="PHP"/>
    <property type="match status" value="1"/>
</dbReference>
<feature type="region of interest" description="Disordered" evidence="1">
    <location>
        <begin position="1"/>
        <end position="21"/>
    </location>
</feature>
<dbReference type="RefSeq" id="WP_349228754.1">
    <property type="nucleotide sequence ID" value="NZ_JBBMFJ010000006.1"/>
</dbReference>
<protein>
    <submittedName>
        <fullName evidence="3">PHP domain-containing protein</fullName>
    </submittedName>
</protein>
<feature type="domain" description="Polymerase/histidinol phosphatase N-terminal" evidence="2">
    <location>
        <begin position="31"/>
        <end position="99"/>
    </location>
</feature>
<gene>
    <name evidence="3" type="ORF">WMO41_04635</name>
</gene>
<dbReference type="InterPro" id="IPR016195">
    <property type="entry name" value="Pol/histidinol_Pase-like"/>
</dbReference>
<dbReference type="Proteomes" id="UP001437460">
    <property type="component" value="Unassembled WGS sequence"/>
</dbReference>
<feature type="compositionally biased region" description="Basic and acidic residues" evidence="1">
    <location>
        <begin position="12"/>
        <end position="21"/>
    </location>
</feature>
<evidence type="ECO:0000259" key="2">
    <source>
        <dbReference type="SMART" id="SM00481"/>
    </source>
</evidence>
<dbReference type="InterPro" id="IPR003141">
    <property type="entry name" value="Pol/His_phosphatase_N"/>
</dbReference>